<evidence type="ECO:0000256" key="8">
    <source>
        <dbReference type="HAMAP-Rule" id="MF_00134"/>
    </source>
</evidence>
<evidence type="ECO:0000259" key="9">
    <source>
        <dbReference type="Pfam" id="PF00218"/>
    </source>
</evidence>
<dbReference type="EC" id="4.1.1.48" evidence="8"/>
<reference evidence="10 11" key="1">
    <citation type="submission" date="2020-08" db="EMBL/GenBank/DDBJ databases">
        <title>Bridging the membrane lipid divide: bacteria of the FCB group superphylum have the potential to synthesize archaeal ether lipids.</title>
        <authorList>
            <person name="Villanueva L."/>
            <person name="Von Meijenfeldt F.A.B."/>
            <person name="Westbye A.B."/>
            <person name="Yadav S."/>
            <person name="Hopmans E.C."/>
            <person name="Dutilh B.E."/>
            <person name="Sinninghe Damste J.S."/>
        </authorList>
    </citation>
    <scope>NUCLEOTIDE SEQUENCE [LARGE SCALE GENOMIC DNA]</scope>
    <source>
        <strain evidence="10">NIOZ-UU17</strain>
    </source>
</reference>
<dbReference type="GO" id="GO:0004425">
    <property type="term" value="F:indole-3-glycerol-phosphate synthase activity"/>
    <property type="evidence" value="ECO:0007669"/>
    <property type="project" value="UniProtKB-UniRule"/>
</dbReference>
<dbReference type="HAMAP" id="MF_00134_B">
    <property type="entry name" value="IGPS_B"/>
    <property type="match status" value="1"/>
</dbReference>
<dbReference type="NCBIfam" id="NF001377">
    <property type="entry name" value="PRK00278.2-4"/>
    <property type="match status" value="1"/>
</dbReference>
<keyword evidence="5 8" id="KW-0822">Tryptophan biosynthesis</keyword>
<evidence type="ECO:0000256" key="2">
    <source>
        <dbReference type="ARBA" id="ARBA00004696"/>
    </source>
</evidence>
<keyword evidence="3 8" id="KW-0028">Amino-acid biosynthesis</keyword>
<organism evidence="10 11">
    <name type="scientific">Candidatus Desulfatibia vada</name>
    <dbReference type="NCBI Taxonomy" id="2841696"/>
    <lineage>
        <taxon>Bacteria</taxon>
        <taxon>Pseudomonadati</taxon>
        <taxon>Thermodesulfobacteriota</taxon>
        <taxon>Desulfobacteria</taxon>
        <taxon>Desulfobacterales</taxon>
        <taxon>Desulfobacterales incertae sedis</taxon>
        <taxon>Candidatus Desulfatibia</taxon>
    </lineage>
</organism>
<evidence type="ECO:0000256" key="1">
    <source>
        <dbReference type="ARBA" id="ARBA00001633"/>
    </source>
</evidence>
<dbReference type="FunFam" id="3.20.20.70:FF:000024">
    <property type="entry name" value="Indole-3-glycerol phosphate synthase"/>
    <property type="match status" value="1"/>
</dbReference>
<proteinExistence type="inferred from homology"/>
<keyword evidence="6 8" id="KW-0057">Aromatic amino acid biosynthesis</keyword>
<evidence type="ECO:0000313" key="10">
    <source>
        <dbReference type="EMBL" id="MBC8430944.1"/>
    </source>
</evidence>
<evidence type="ECO:0000256" key="7">
    <source>
        <dbReference type="ARBA" id="ARBA00023239"/>
    </source>
</evidence>
<comment type="catalytic activity">
    <reaction evidence="1 8">
        <text>1-(2-carboxyphenylamino)-1-deoxy-D-ribulose 5-phosphate + H(+) = (1S,2R)-1-C-(indol-3-yl)glycerol 3-phosphate + CO2 + H2O</text>
        <dbReference type="Rhea" id="RHEA:23476"/>
        <dbReference type="ChEBI" id="CHEBI:15377"/>
        <dbReference type="ChEBI" id="CHEBI:15378"/>
        <dbReference type="ChEBI" id="CHEBI:16526"/>
        <dbReference type="ChEBI" id="CHEBI:58613"/>
        <dbReference type="ChEBI" id="CHEBI:58866"/>
        <dbReference type="EC" id="4.1.1.48"/>
    </reaction>
</comment>
<accession>A0A8J6NW67</accession>
<evidence type="ECO:0000256" key="5">
    <source>
        <dbReference type="ARBA" id="ARBA00022822"/>
    </source>
</evidence>
<feature type="domain" description="Indole-3-glycerol phosphate synthase" evidence="9">
    <location>
        <begin position="6"/>
        <end position="260"/>
    </location>
</feature>
<dbReference type="EMBL" id="JACNIG010000095">
    <property type="protein sequence ID" value="MBC8430944.1"/>
    <property type="molecule type" value="Genomic_DNA"/>
</dbReference>
<evidence type="ECO:0000256" key="3">
    <source>
        <dbReference type="ARBA" id="ARBA00022605"/>
    </source>
</evidence>
<comment type="pathway">
    <text evidence="2 8">Amino-acid biosynthesis; L-tryptophan biosynthesis; L-tryptophan from chorismate: step 4/5.</text>
</comment>
<dbReference type="GO" id="GO:0000162">
    <property type="term" value="P:L-tryptophan biosynthetic process"/>
    <property type="evidence" value="ECO:0007669"/>
    <property type="project" value="UniProtKB-UniRule"/>
</dbReference>
<dbReference type="GO" id="GO:0004640">
    <property type="term" value="F:phosphoribosylanthranilate isomerase activity"/>
    <property type="evidence" value="ECO:0007669"/>
    <property type="project" value="TreeGrafter"/>
</dbReference>
<evidence type="ECO:0000313" key="11">
    <source>
        <dbReference type="Proteomes" id="UP000605201"/>
    </source>
</evidence>
<dbReference type="Proteomes" id="UP000605201">
    <property type="component" value="Unassembled WGS sequence"/>
</dbReference>
<dbReference type="CDD" id="cd00331">
    <property type="entry name" value="IGPS"/>
    <property type="match status" value="1"/>
</dbReference>
<sequence length="264" mass="29468">MGKDILSKIVEHKKQEIAAARKRLPEPQIREQALMPRTSRSFLKRLEHPGATGVNVIAEIKRASPSKGVICQNLNPETYASEYEKGGAAALSVLTDQLFFQGSRQDLKSARETTTLPVLRKDFMISAYQLYESCVMGADAVLLIVRILEQQQLKDYLDICDELKLDALVEIHTEKDLETATRSGAGLIGINNRNLRSFETDIETAIRLKSLFEPYQIAVAASGIHTRADIEKNLNAGIWNFLIGESLVKAQNPKDFLRSLQGED</sequence>
<dbReference type="Pfam" id="PF00218">
    <property type="entry name" value="IGPS"/>
    <property type="match status" value="1"/>
</dbReference>
<dbReference type="PANTHER" id="PTHR22854:SF2">
    <property type="entry name" value="INDOLE-3-GLYCEROL-PHOSPHATE SYNTHASE"/>
    <property type="match status" value="1"/>
</dbReference>
<evidence type="ECO:0000256" key="4">
    <source>
        <dbReference type="ARBA" id="ARBA00022793"/>
    </source>
</evidence>
<keyword evidence="4 8" id="KW-0210">Decarboxylase</keyword>
<evidence type="ECO:0000256" key="6">
    <source>
        <dbReference type="ARBA" id="ARBA00023141"/>
    </source>
</evidence>
<dbReference type="InterPro" id="IPR013785">
    <property type="entry name" value="Aldolase_TIM"/>
</dbReference>
<dbReference type="InterPro" id="IPR013798">
    <property type="entry name" value="Indole-3-glycerol_P_synth_dom"/>
</dbReference>
<gene>
    <name evidence="8 10" type="primary">trpC</name>
    <name evidence="10" type="ORF">H8D96_03395</name>
</gene>
<name>A0A8J6NW67_9BACT</name>
<comment type="caution">
    <text evidence="10">The sequence shown here is derived from an EMBL/GenBank/DDBJ whole genome shotgun (WGS) entry which is preliminary data.</text>
</comment>
<dbReference type="AlphaFoldDB" id="A0A8J6NW67"/>
<dbReference type="InterPro" id="IPR011060">
    <property type="entry name" value="RibuloseP-bd_barrel"/>
</dbReference>
<comment type="similarity">
    <text evidence="8">Belongs to the TrpC family.</text>
</comment>
<dbReference type="InterPro" id="IPR001468">
    <property type="entry name" value="Indole-3-GlycerolPSynthase_CS"/>
</dbReference>
<keyword evidence="7 8" id="KW-0456">Lyase</keyword>
<dbReference type="UniPathway" id="UPA00035">
    <property type="reaction ID" value="UER00043"/>
</dbReference>
<dbReference type="Gene3D" id="3.20.20.70">
    <property type="entry name" value="Aldolase class I"/>
    <property type="match status" value="1"/>
</dbReference>
<dbReference type="PANTHER" id="PTHR22854">
    <property type="entry name" value="TRYPTOPHAN BIOSYNTHESIS PROTEIN"/>
    <property type="match status" value="1"/>
</dbReference>
<protein>
    <recommendedName>
        <fullName evidence="8">Indole-3-glycerol phosphate synthase</fullName>
        <shortName evidence="8">IGPS</shortName>
        <ecNumber evidence="8">4.1.1.48</ecNumber>
    </recommendedName>
</protein>
<dbReference type="SUPFAM" id="SSF51366">
    <property type="entry name" value="Ribulose-phoshate binding barrel"/>
    <property type="match status" value="1"/>
</dbReference>
<dbReference type="InterPro" id="IPR045186">
    <property type="entry name" value="Indole-3-glycerol_P_synth"/>
</dbReference>
<dbReference type="PROSITE" id="PS00614">
    <property type="entry name" value="IGPS"/>
    <property type="match status" value="1"/>
</dbReference>